<dbReference type="EMBL" id="VWZD01006582">
    <property type="protein sequence ID" value="NXG05351.1"/>
    <property type="molecule type" value="Genomic_DNA"/>
</dbReference>
<sequence>ALQCLPNYMRAVVDRSYLQSQGYSVRNISLADPSCRPIITPTVVIFSIPYHGCGTQRQV</sequence>
<feature type="non-terminal residue" evidence="2">
    <location>
        <position position="59"/>
    </location>
</feature>
<dbReference type="InterPro" id="IPR001507">
    <property type="entry name" value="ZP_dom"/>
</dbReference>
<organism evidence="2 3">
    <name type="scientific">Sakesphorus luctuosus</name>
    <dbReference type="NCBI Taxonomy" id="419690"/>
    <lineage>
        <taxon>Eukaryota</taxon>
        <taxon>Metazoa</taxon>
        <taxon>Chordata</taxon>
        <taxon>Craniata</taxon>
        <taxon>Vertebrata</taxon>
        <taxon>Euteleostomi</taxon>
        <taxon>Archelosauria</taxon>
        <taxon>Archosauria</taxon>
        <taxon>Dinosauria</taxon>
        <taxon>Saurischia</taxon>
        <taxon>Theropoda</taxon>
        <taxon>Coelurosauria</taxon>
        <taxon>Aves</taxon>
        <taxon>Neognathae</taxon>
        <taxon>Neoaves</taxon>
        <taxon>Telluraves</taxon>
        <taxon>Australaves</taxon>
        <taxon>Passeriformes</taxon>
        <taxon>Thamnophilidae</taxon>
        <taxon>Sakesphorus</taxon>
    </lineage>
</organism>
<dbReference type="Pfam" id="PF23344">
    <property type="entry name" value="ZP-N"/>
    <property type="match status" value="1"/>
</dbReference>
<comment type="caution">
    <text evidence="2">The sequence shown here is derived from an EMBL/GenBank/DDBJ whole genome shotgun (WGS) entry which is preliminary data.</text>
</comment>
<feature type="domain" description="ZP" evidence="1">
    <location>
        <begin position="3"/>
        <end position="59"/>
    </location>
</feature>
<name>A0A7K8YQB3_9PASS</name>
<dbReference type="Proteomes" id="UP000558958">
    <property type="component" value="Unassembled WGS sequence"/>
</dbReference>
<evidence type="ECO:0000313" key="3">
    <source>
        <dbReference type="Proteomes" id="UP000558958"/>
    </source>
</evidence>
<dbReference type="Gene3D" id="2.60.40.3210">
    <property type="entry name" value="Zona pellucida, ZP-N domain"/>
    <property type="match status" value="1"/>
</dbReference>
<dbReference type="PROSITE" id="PS51034">
    <property type="entry name" value="ZP_2"/>
    <property type="match status" value="1"/>
</dbReference>
<protein>
    <submittedName>
        <fullName evidence="2">DMBT1 protein</fullName>
    </submittedName>
</protein>
<reference evidence="2 3" key="1">
    <citation type="submission" date="2019-09" db="EMBL/GenBank/DDBJ databases">
        <title>Bird 10,000 Genomes (B10K) Project - Family phase.</title>
        <authorList>
            <person name="Zhang G."/>
        </authorList>
    </citation>
    <scope>NUCLEOTIDE SEQUENCE [LARGE SCALE GENOMIC DNA]</scope>
    <source>
        <strain evidence="2">B10K-DU-001-06</strain>
        <tissue evidence="2">Muscle</tissue>
    </source>
</reference>
<evidence type="ECO:0000313" key="2">
    <source>
        <dbReference type="EMBL" id="NXG05351.1"/>
    </source>
</evidence>
<dbReference type="InterPro" id="IPR055356">
    <property type="entry name" value="ZP-N"/>
</dbReference>
<keyword evidence="3" id="KW-1185">Reference proteome</keyword>
<accession>A0A7K8YQB3</accession>
<dbReference type="AlphaFoldDB" id="A0A7K8YQB3"/>
<feature type="non-terminal residue" evidence="2">
    <location>
        <position position="1"/>
    </location>
</feature>
<evidence type="ECO:0000259" key="1">
    <source>
        <dbReference type="PROSITE" id="PS51034"/>
    </source>
</evidence>
<gene>
    <name evidence="2" type="primary">Dmbt1_4</name>
    <name evidence="2" type="ORF">SAKLUC_R13569</name>
</gene>
<proteinExistence type="predicted"/>